<dbReference type="RefSeq" id="WP_145230582.1">
    <property type="nucleotide sequence ID" value="NZ_VIVQ01000005.1"/>
</dbReference>
<dbReference type="EMBL" id="VIVQ01000005">
    <property type="protein sequence ID" value="TWE07360.1"/>
    <property type="molecule type" value="Genomic_DNA"/>
</dbReference>
<feature type="coiled-coil region" evidence="1">
    <location>
        <begin position="145"/>
        <end position="176"/>
    </location>
</feature>
<dbReference type="Proteomes" id="UP000318297">
    <property type="component" value="Unassembled WGS sequence"/>
</dbReference>
<gene>
    <name evidence="2" type="ORF">BKA23_3373</name>
</gene>
<name>A0A561DVJ0_9MICO</name>
<dbReference type="InterPro" id="IPR036390">
    <property type="entry name" value="WH_DNA-bd_sf"/>
</dbReference>
<keyword evidence="1" id="KW-0175">Coiled coil</keyword>
<proteinExistence type="predicted"/>
<protein>
    <submittedName>
        <fullName evidence="2">Helix-turn-helix protein</fullName>
    </submittedName>
</protein>
<reference evidence="2 3" key="1">
    <citation type="submission" date="2019-06" db="EMBL/GenBank/DDBJ databases">
        <title>Sequencing the genomes of 1000 actinobacteria strains.</title>
        <authorList>
            <person name="Klenk H.-P."/>
        </authorList>
    </citation>
    <scope>NUCLEOTIDE SEQUENCE [LARGE SCALE GENOMIC DNA]</scope>
    <source>
        <strain evidence="2 3">DSM 19560</strain>
    </source>
</reference>
<dbReference type="Gene3D" id="1.10.10.10">
    <property type="entry name" value="Winged helix-like DNA-binding domain superfamily/Winged helix DNA-binding domain"/>
    <property type="match status" value="1"/>
</dbReference>
<accession>A0A561DVJ0</accession>
<dbReference type="SUPFAM" id="SSF46785">
    <property type="entry name" value="Winged helix' DNA-binding domain"/>
    <property type="match status" value="1"/>
</dbReference>
<dbReference type="InterPro" id="IPR036388">
    <property type="entry name" value="WH-like_DNA-bd_sf"/>
</dbReference>
<evidence type="ECO:0000313" key="3">
    <source>
        <dbReference type="Proteomes" id="UP000318297"/>
    </source>
</evidence>
<evidence type="ECO:0000313" key="2">
    <source>
        <dbReference type="EMBL" id="TWE07360.1"/>
    </source>
</evidence>
<sequence length="192" mass="22061">MTSEEEPVAALIARFRALAYPSRIAIMDALHAANGVVTEDELGRWVPEARRNLRTHLAALEKAGIIQRVAASDSWELQRTAPVEWTDDMVRGSSRLQRAVQEFERLLTQRRIDRMRQWAQERHHSWPSEWSDASTSTDYVLRMTVQEMEDLDARISAEIRRARDQARSREAAAEEETVFVTVSAFPLRLESS</sequence>
<dbReference type="OrthoDB" id="7945987at2"/>
<dbReference type="AlphaFoldDB" id="A0A561DVJ0"/>
<keyword evidence="3" id="KW-1185">Reference proteome</keyword>
<organism evidence="2 3">
    <name type="scientific">Rudaeicoccus suwonensis</name>
    <dbReference type="NCBI Taxonomy" id="657409"/>
    <lineage>
        <taxon>Bacteria</taxon>
        <taxon>Bacillati</taxon>
        <taxon>Actinomycetota</taxon>
        <taxon>Actinomycetes</taxon>
        <taxon>Micrococcales</taxon>
        <taxon>Dermacoccaceae</taxon>
        <taxon>Rudaeicoccus</taxon>
    </lineage>
</organism>
<comment type="caution">
    <text evidence="2">The sequence shown here is derived from an EMBL/GenBank/DDBJ whole genome shotgun (WGS) entry which is preliminary data.</text>
</comment>
<evidence type="ECO:0000256" key="1">
    <source>
        <dbReference type="SAM" id="Coils"/>
    </source>
</evidence>